<dbReference type="Proteomes" id="UP000078272">
    <property type="component" value="Unassembled WGS sequence"/>
</dbReference>
<proteinExistence type="predicted"/>
<reference evidence="5 6" key="1">
    <citation type="journal article" date="2016" name="Front. Microbiol.">
        <title>Genomic Resource of Rice Seed Associated Bacteria.</title>
        <authorList>
            <person name="Midha S."/>
            <person name="Bansal K."/>
            <person name="Sharma S."/>
            <person name="Kumar N."/>
            <person name="Patil P.P."/>
            <person name="Chaudhry V."/>
            <person name="Patil P.B."/>
        </authorList>
    </citation>
    <scope>NUCLEOTIDE SEQUENCE [LARGE SCALE GENOMIC DNA]</scope>
    <source>
        <strain evidence="3 5">NS226</strain>
        <strain evidence="4 6">NS365</strain>
    </source>
</reference>
<sequence length="99" mass="11066">MDHRHVVPVAANGRMNLPSAIRARLELEGGGKLVFIEKENGEVEVTTLRRSLRRAQELVRQYIPNGDGVVDEFIAERRAEAAKEFEDGQVASQPEPESK</sequence>
<evidence type="ECO:0000313" key="4">
    <source>
        <dbReference type="EMBL" id="KTR03150.1"/>
    </source>
</evidence>
<dbReference type="SMART" id="SM00966">
    <property type="entry name" value="SpoVT_AbrB"/>
    <property type="match status" value="1"/>
</dbReference>
<accession>A0A175RHB7</accession>
<evidence type="ECO:0000313" key="3">
    <source>
        <dbReference type="EMBL" id="KTQ97531.1"/>
    </source>
</evidence>
<gene>
    <name evidence="3" type="ORF">NS226_04395</name>
    <name evidence="4" type="ORF">NS365_19595</name>
</gene>
<keyword evidence="6" id="KW-1185">Reference proteome</keyword>
<dbReference type="EMBL" id="LDPZ01000008">
    <property type="protein sequence ID" value="KTQ97531.1"/>
    <property type="molecule type" value="Genomic_DNA"/>
</dbReference>
<evidence type="ECO:0000256" key="1">
    <source>
        <dbReference type="PROSITE-ProRule" id="PRU01076"/>
    </source>
</evidence>
<protein>
    <recommendedName>
        <fullName evidence="2">SpoVT-AbrB domain-containing protein</fullName>
    </recommendedName>
</protein>
<evidence type="ECO:0000313" key="6">
    <source>
        <dbReference type="Proteomes" id="UP000078529"/>
    </source>
</evidence>
<feature type="domain" description="SpoVT-AbrB" evidence="2">
    <location>
        <begin position="4"/>
        <end position="50"/>
    </location>
</feature>
<organism evidence="4 6">
    <name type="scientific">Aureimonas ureilytica</name>
    <dbReference type="NCBI Taxonomy" id="401562"/>
    <lineage>
        <taxon>Bacteria</taxon>
        <taxon>Pseudomonadati</taxon>
        <taxon>Pseudomonadota</taxon>
        <taxon>Alphaproteobacteria</taxon>
        <taxon>Hyphomicrobiales</taxon>
        <taxon>Aurantimonadaceae</taxon>
        <taxon>Aureimonas</taxon>
    </lineage>
</organism>
<comment type="caution">
    <text evidence="4">The sequence shown here is derived from an EMBL/GenBank/DDBJ whole genome shotgun (WGS) entry which is preliminary data.</text>
</comment>
<dbReference type="InterPro" id="IPR007159">
    <property type="entry name" value="SpoVT-AbrB_dom"/>
</dbReference>
<evidence type="ECO:0000259" key="2">
    <source>
        <dbReference type="PROSITE" id="PS51740"/>
    </source>
</evidence>
<dbReference type="EMBL" id="LDQA01000058">
    <property type="protein sequence ID" value="KTR03150.1"/>
    <property type="molecule type" value="Genomic_DNA"/>
</dbReference>
<evidence type="ECO:0000313" key="5">
    <source>
        <dbReference type="Proteomes" id="UP000078272"/>
    </source>
</evidence>
<name>A0A175RHB7_9HYPH</name>
<dbReference type="AlphaFoldDB" id="A0A175RHB7"/>
<dbReference type="Proteomes" id="UP000078529">
    <property type="component" value="Unassembled WGS sequence"/>
</dbReference>
<keyword evidence="1" id="KW-0238">DNA-binding</keyword>
<dbReference type="NCBIfam" id="TIGR01439">
    <property type="entry name" value="lp_hng_hel_AbrB"/>
    <property type="match status" value="1"/>
</dbReference>
<dbReference type="GO" id="GO:0003677">
    <property type="term" value="F:DNA binding"/>
    <property type="evidence" value="ECO:0007669"/>
    <property type="project" value="UniProtKB-UniRule"/>
</dbReference>
<dbReference type="PROSITE" id="PS51740">
    <property type="entry name" value="SPOVT_ABRB"/>
    <property type="match status" value="1"/>
</dbReference>